<dbReference type="InterPro" id="IPR050169">
    <property type="entry name" value="Krueppel_C2H2_ZnF"/>
</dbReference>
<dbReference type="CDD" id="cd07765">
    <property type="entry name" value="KRAB_A-box"/>
    <property type="match status" value="2"/>
</dbReference>
<dbReference type="SMART" id="SM00349">
    <property type="entry name" value="KRAB"/>
    <property type="match status" value="2"/>
</dbReference>
<feature type="domain" description="KRAB" evidence="1">
    <location>
        <begin position="116"/>
        <end position="157"/>
    </location>
</feature>
<dbReference type="Gene3D" id="6.10.140.140">
    <property type="match status" value="2"/>
</dbReference>
<dbReference type="Pfam" id="PF01352">
    <property type="entry name" value="KRAB"/>
    <property type="match status" value="2"/>
</dbReference>
<dbReference type="EMBL" id="JAGFMF010012303">
    <property type="protein sequence ID" value="KAG8504292.1"/>
    <property type="molecule type" value="Genomic_DNA"/>
</dbReference>
<dbReference type="PANTHER" id="PTHR23232:SF148">
    <property type="entry name" value="KRAB DOMAIN-CONTAINING PROTEIN"/>
    <property type="match status" value="1"/>
</dbReference>
<dbReference type="PROSITE" id="PS50805">
    <property type="entry name" value="KRAB"/>
    <property type="match status" value="2"/>
</dbReference>
<evidence type="ECO:0000313" key="2">
    <source>
        <dbReference type="EMBL" id="KAG8504292.1"/>
    </source>
</evidence>
<evidence type="ECO:0000313" key="3">
    <source>
        <dbReference type="Proteomes" id="UP000700334"/>
    </source>
</evidence>
<dbReference type="PANTHER" id="PTHR23232">
    <property type="entry name" value="KRAB DOMAIN C2H2 ZINC FINGER"/>
    <property type="match status" value="1"/>
</dbReference>
<comment type="caution">
    <text evidence="2">The sequence shown here is derived from an EMBL/GenBank/DDBJ whole genome shotgun (WGS) entry which is preliminary data.</text>
</comment>
<name>A0A8J6DAC9_GALPY</name>
<evidence type="ECO:0000259" key="1">
    <source>
        <dbReference type="PROSITE" id="PS50805"/>
    </source>
</evidence>
<sequence>MLPARLSRGACGCSRLSPPGGLSWPWGDVPANVNPASQDRAGGLICAEHVGRGGRGEPVKGRPVPLQEMVSFEDVDVNFTWEEWQKLDDAQRTLYRDVMLETYRSLVSVVPSLGMVSFEDVAVTFTWEEWQLLGDAQRTLYRDVMLETYRSLVSVGE</sequence>
<dbReference type="OrthoDB" id="9665833at2759"/>
<dbReference type="SUPFAM" id="SSF109640">
    <property type="entry name" value="KRAB domain (Kruppel-associated box)"/>
    <property type="match status" value="2"/>
</dbReference>
<accession>A0A8J6DAC9</accession>
<dbReference type="InterPro" id="IPR036051">
    <property type="entry name" value="KRAB_dom_sf"/>
</dbReference>
<keyword evidence="3" id="KW-1185">Reference proteome</keyword>
<dbReference type="AlphaFoldDB" id="A0A8J6DAC9"/>
<dbReference type="InterPro" id="IPR001909">
    <property type="entry name" value="KRAB"/>
</dbReference>
<proteinExistence type="predicted"/>
<dbReference type="Proteomes" id="UP000700334">
    <property type="component" value="Unassembled WGS sequence"/>
</dbReference>
<reference evidence="2" key="1">
    <citation type="journal article" date="2021" name="Evol. Appl.">
        <title>The genome of the Pyrenean desman and the effects of bottlenecks and inbreeding on the genomic landscape of an endangered species.</title>
        <authorList>
            <person name="Escoda L."/>
            <person name="Castresana J."/>
        </authorList>
    </citation>
    <scope>NUCLEOTIDE SEQUENCE</scope>
    <source>
        <strain evidence="2">IBE-C5619</strain>
    </source>
</reference>
<feature type="domain" description="KRAB" evidence="1">
    <location>
        <begin position="70"/>
        <end position="124"/>
    </location>
</feature>
<gene>
    <name evidence="2" type="ORF">J0S82_006614</name>
</gene>
<organism evidence="2 3">
    <name type="scientific">Galemys pyrenaicus</name>
    <name type="common">Iberian desman</name>
    <name type="synonym">Pyrenean desman</name>
    <dbReference type="NCBI Taxonomy" id="202257"/>
    <lineage>
        <taxon>Eukaryota</taxon>
        <taxon>Metazoa</taxon>
        <taxon>Chordata</taxon>
        <taxon>Craniata</taxon>
        <taxon>Vertebrata</taxon>
        <taxon>Euteleostomi</taxon>
        <taxon>Mammalia</taxon>
        <taxon>Eutheria</taxon>
        <taxon>Laurasiatheria</taxon>
        <taxon>Eulipotyphla</taxon>
        <taxon>Talpidae</taxon>
        <taxon>Galemys</taxon>
    </lineage>
</organism>
<protein>
    <submittedName>
        <fullName evidence="2">Zinc finger protein 717</fullName>
    </submittedName>
</protein>
<dbReference type="GO" id="GO:0006355">
    <property type="term" value="P:regulation of DNA-templated transcription"/>
    <property type="evidence" value="ECO:0007669"/>
    <property type="project" value="InterPro"/>
</dbReference>